<proteinExistence type="predicted"/>
<dbReference type="EMBL" id="PQFF01000112">
    <property type="protein sequence ID" value="RHZ81404.1"/>
    <property type="molecule type" value="Genomic_DNA"/>
</dbReference>
<evidence type="ECO:0000313" key="2">
    <source>
        <dbReference type="Proteomes" id="UP000266861"/>
    </source>
</evidence>
<dbReference type="AlphaFoldDB" id="A0A397J894"/>
<organism evidence="1 2">
    <name type="scientific">Diversispora epigaea</name>
    <dbReference type="NCBI Taxonomy" id="1348612"/>
    <lineage>
        <taxon>Eukaryota</taxon>
        <taxon>Fungi</taxon>
        <taxon>Fungi incertae sedis</taxon>
        <taxon>Mucoromycota</taxon>
        <taxon>Glomeromycotina</taxon>
        <taxon>Glomeromycetes</taxon>
        <taxon>Diversisporales</taxon>
        <taxon>Diversisporaceae</taxon>
        <taxon>Diversispora</taxon>
    </lineage>
</organism>
<accession>A0A397J894</accession>
<comment type="caution">
    <text evidence="1">The sequence shown here is derived from an EMBL/GenBank/DDBJ whole genome shotgun (WGS) entry which is preliminary data.</text>
</comment>
<protein>
    <recommendedName>
        <fullName evidence="3">Zinc-ribbon domain-containing protein</fullName>
    </recommendedName>
</protein>
<evidence type="ECO:0008006" key="3">
    <source>
        <dbReference type="Google" id="ProtNLM"/>
    </source>
</evidence>
<reference evidence="1 2" key="1">
    <citation type="submission" date="2018-08" db="EMBL/GenBank/DDBJ databases">
        <title>Genome and evolution of the arbuscular mycorrhizal fungus Diversispora epigaea (formerly Glomus versiforme) and its bacterial endosymbionts.</title>
        <authorList>
            <person name="Sun X."/>
            <person name="Fei Z."/>
            <person name="Harrison M."/>
        </authorList>
    </citation>
    <scope>NUCLEOTIDE SEQUENCE [LARGE SCALE GENOMIC DNA]</scope>
    <source>
        <strain evidence="1 2">IT104</strain>
    </source>
</reference>
<evidence type="ECO:0000313" key="1">
    <source>
        <dbReference type="EMBL" id="RHZ81404.1"/>
    </source>
</evidence>
<keyword evidence="2" id="KW-1185">Reference proteome</keyword>
<dbReference type="Proteomes" id="UP000266861">
    <property type="component" value="Unassembled WGS sequence"/>
</dbReference>
<dbReference type="OrthoDB" id="2419021at2759"/>
<name>A0A397J894_9GLOM</name>
<sequence>MKNLFLNGACIIAKSHDGMCLSTEYKNAKSPLIWRCSKNHIWTALLRKVKYKESWCPHCIMLIVRIQCYENVIKTIFGVLRLKILNICAGMPFQVKYSINDAHRIAKSQNDVLKIMNGPLHLFKLKIMNHGAHIAQGMHVVQLKMLDKWLKAEMDIAIFDKYINNNTKLQWCCIKGHEWFASFEYFHRKPYTLKYVKQYAYNKNGKCLSEKYINCEIPLCWYYTKGYEWTARFNNITSM</sequence>
<gene>
    <name evidence="1" type="ORF">Glove_120g136</name>
</gene>